<dbReference type="PRINTS" id="PR00411">
    <property type="entry name" value="PNDRDTASEI"/>
</dbReference>
<dbReference type="STRING" id="1120918.SAMN05216249_101155"/>
<dbReference type="Pfam" id="PF03486">
    <property type="entry name" value="HI0933_like"/>
    <property type="match status" value="1"/>
</dbReference>
<gene>
    <name evidence="6" type="ORF">SAMN05216249_101155</name>
</gene>
<feature type="domain" description="RsdA/BaiN/AoA(So)-like Rossmann fold-like" evidence="4">
    <location>
        <begin position="7"/>
        <end position="405"/>
    </location>
</feature>
<dbReference type="Gene3D" id="3.50.50.60">
    <property type="entry name" value="FAD/NAD(P)-binding domain"/>
    <property type="match status" value="1"/>
</dbReference>
<dbReference type="NCBIfam" id="TIGR00275">
    <property type="entry name" value="aminoacetone oxidase family FAD-binding enzyme"/>
    <property type="match status" value="1"/>
</dbReference>
<accession>A0A1I0V6K9</accession>
<dbReference type="AlphaFoldDB" id="A0A1I0V6K9"/>
<dbReference type="Gene3D" id="2.40.30.10">
    <property type="entry name" value="Translation factors"/>
    <property type="match status" value="1"/>
</dbReference>
<dbReference type="PANTHER" id="PTHR42887:SF2">
    <property type="entry name" value="OS12G0638800 PROTEIN"/>
    <property type="match status" value="1"/>
</dbReference>
<evidence type="ECO:0000313" key="7">
    <source>
        <dbReference type="Proteomes" id="UP000198838"/>
    </source>
</evidence>
<name>A0A1I0V6K9_9FIRM</name>
<dbReference type="Pfam" id="PF22780">
    <property type="entry name" value="HI0933_like_1st"/>
    <property type="match status" value="1"/>
</dbReference>
<keyword evidence="3" id="KW-0274">FAD</keyword>
<evidence type="ECO:0000313" key="6">
    <source>
        <dbReference type="EMBL" id="SFA71176.1"/>
    </source>
</evidence>
<dbReference type="PANTHER" id="PTHR42887">
    <property type="entry name" value="OS12G0638800 PROTEIN"/>
    <property type="match status" value="1"/>
</dbReference>
<sequence>MDKSKTKVIVLGGGAAGLVAAISAARAGAEVTIIEHKDRVGKKILSTGNGRCNMTNINQGVEHYFGENPDFVRGAFENLDAFHTVQFFNELGILTKNRNGYIYPNSDQASSVLDVLRMEINRLSVNVICKVTINKIVKQGAGFTLTGFGFSYYCDNLIIATGSKAVPSTGSDGSGYNFALKFGHRIVPVVPGLVALKSPQTFFKSIAGVRTDAIVKLYVNSTLERTEKGEIQLTNYGISGIPVMCLSRFAAIALNDKSKVRCVINFLPNFNTSTLTKMLVKRRSEARLKTCEEFMIGLLNKKLTNVILKLANIDLGKKAKYLSDSDLSRLADLICSFEVKINDTNSFDNAQVCAGGVDTNEIDPYTMESKKVKGLYFAGEIIDIDGTCGGYNLQWAWSSGYTAGVNAAIKKVIFNLGERRK</sequence>
<organism evidence="6 7">
    <name type="scientific">Acetitomaculum ruminis DSM 5522</name>
    <dbReference type="NCBI Taxonomy" id="1120918"/>
    <lineage>
        <taxon>Bacteria</taxon>
        <taxon>Bacillati</taxon>
        <taxon>Bacillota</taxon>
        <taxon>Clostridia</taxon>
        <taxon>Lachnospirales</taxon>
        <taxon>Lachnospiraceae</taxon>
        <taxon>Acetitomaculum</taxon>
    </lineage>
</organism>
<dbReference type="SUPFAM" id="SSF51905">
    <property type="entry name" value="FAD/NAD(P)-binding domain"/>
    <property type="match status" value="1"/>
</dbReference>
<evidence type="ECO:0000259" key="4">
    <source>
        <dbReference type="Pfam" id="PF03486"/>
    </source>
</evidence>
<dbReference type="PRINTS" id="PR00368">
    <property type="entry name" value="FADPNR"/>
</dbReference>
<evidence type="ECO:0008006" key="8">
    <source>
        <dbReference type="Google" id="ProtNLM"/>
    </source>
</evidence>
<feature type="domain" description="RsdA/BaiN/AoA(So)-like insert" evidence="5">
    <location>
        <begin position="190"/>
        <end position="352"/>
    </location>
</feature>
<dbReference type="EMBL" id="FOJY01000001">
    <property type="protein sequence ID" value="SFA71176.1"/>
    <property type="molecule type" value="Genomic_DNA"/>
</dbReference>
<dbReference type="RefSeq" id="WP_092869869.1">
    <property type="nucleotide sequence ID" value="NZ_FOJY01000001.1"/>
</dbReference>
<dbReference type="InterPro" id="IPR004792">
    <property type="entry name" value="BaiN-like"/>
</dbReference>
<dbReference type="Gene3D" id="1.10.8.260">
    <property type="entry name" value="HI0933 insert domain-like"/>
    <property type="match status" value="1"/>
</dbReference>
<evidence type="ECO:0000256" key="3">
    <source>
        <dbReference type="ARBA" id="ARBA00022827"/>
    </source>
</evidence>
<dbReference type="OrthoDB" id="9773233at2"/>
<proteinExistence type="predicted"/>
<dbReference type="InterPro" id="IPR023166">
    <property type="entry name" value="BaiN-like_dom_sf"/>
</dbReference>
<dbReference type="SUPFAM" id="SSF160996">
    <property type="entry name" value="HI0933 insert domain-like"/>
    <property type="match status" value="1"/>
</dbReference>
<protein>
    <recommendedName>
        <fullName evidence="8">Flavoprotein, HI0933 family</fullName>
    </recommendedName>
</protein>
<keyword evidence="2" id="KW-0285">Flavoprotein</keyword>
<reference evidence="6 7" key="1">
    <citation type="submission" date="2016-10" db="EMBL/GenBank/DDBJ databases">
        <authorList>
            <person name="de Groot N.N."/>
        </authorList>
    </citation>
    <scope>NUCLEOTIDE SEQUENCE [LARGE SCALE GENOMIC DNA]</scope>
    <source>
        <strain evidence="6 7">DSM 5522</strain>
    </source>
</reference>
<dbReference type="Proteomes" id="UP000198838">
    <property type="component" value="Unassembled WGS sequence"/>
</dbReference>
<dbReference type="InterPro" id="IPR036188">
    <property type="entry name" value="FAD/NAD-bd_sf"/>
</dbReference>
<evidence type="ECO:0000256" key="2">
    <source>
        <dbReference type="ARBA" id="ARBA00022630"/>
    </source>
</evidence>
<dbReference type="InterPro" id="IPR057661">
    <property type="entry name" value="RsdA/BaiN/AoA(So)_Rossmann"/>
</dbReference>
<evidence type="ECO:0000256" key="1">
    <source>
        <dbReference type="ARBA" id="ARBA00001974"/>
    </source>
</evidence>
<evidence type="ECO:0000259" key="5">
    <source>
        <dbReference type="Pfam" id="PF22780"/>
    </source>
</evidence>
<comment type="cofactor">
    <cofactor evidence="1">
        <name>FAD</name>
        <dbReference type="ChEBI" id="CHEBI:57692"/>
    </cofactor>
</comment>
<keyword evidence="7" id="KW-1185">Reference proteome</keyword>
<dbReference type="InterPro" id="IPR055178">
    <property type="entry name" value="RsdA/BaiN/AoA(So)-like_dom"/>
</dbReference>